<name>K1SFD1_9ZZZZ</name>
<protein>
    <submittedName>
        <fullName evidence="2">Small, acid-soluble spore protein I</fullName>
    </submittedName>
</protein>
<dbReference type="NCBIfam" id="TIGR03092">
    <property type="entry name" value="SASP_sspI"/>
    <property type="match status" value="1"/>
</dbReference>
<keyword evidence="1" id="KW-0749">Sporulation</keyword>
<comment type="caution">
    <text evidence="2">The sequence shown here is derived from an EMBL/GenBank/DDBJ whole genome shotgun (WGS) entry which is preliminary data.</text>
</comment>
<dbReference type="GO" id="GO:0003677">
    <property type="term" value="F:DNA binding"/>
    <property type="evidence" value="ECO:0007669"/>
    <property type="project" value="InterPro"/>
</dbReference>
<organism evidence="2">
    <name type="scientific">human gut metagenome</name>
    <dbReference type="NCBI Taxonomy" id="408170"/>
    <lineage>
        <taxon>unclassified sequences</taxon>
        <taxon>metagenomes</taxon>
        <taxon>organismal metagenomes</taxon>
    </lineage>
</organism>
<gene>
    <name evidence="2" type="ORF">OBE_16421</name>
</gene>
<dbReference type="Pfam" id="PF14098">
    <property type="entry name" value="SSPI"/>
    <property type="match status" value="1"/>
</dbReference>
<dbReference type="InterPro" id="IPR017525">
    <property type="entry name" value="SspI"/>
</dbReference>
<dbReference type="GO" id="GO:0030436">
    <property type="term" value="P:asexual sporulation"/>
    <property type="evidence" value="ECO:0007669"/>
    <property type="project" value="InterPro"/>
</dbReference>
<dbReference type="GO" id="GO:0030435">
    <property type="term" value="P:sporulation resulting in formation of a cellular spore"/>
    <property type="evidence" value="ECO:0007669"/>
    <property type="project" value="UniProtKB-KW"/>
</dbReference>
<accession>K1SFD1</accession>
<sequence length="67" mass="7673">MDISIREHIINNFKEDSEESIYDAIDESVKNGEEVTLPGLGVFMSIIWENSNDEDKEKLVKCLKEAL</sequence>
<evidence type="ECO:0000256" key="1">
    <source>
        <dbReference type="ARBA" id="ARBA00022969"/>
    </source>
</evidence>
<dbReference type="EMBL" id="AJWZ01011204">
    <property type="protein sequence ID" value="EKC46111.1"/>
    <property type="molecule type" value="Genomic_DNA"/>
</dbReference>
<evidence type="ECO:0000313" key="2">
    <source>
        <dbReference type="EMBL" id="EKC46111.1"/>
    </source>
</evidence>
<dbReference type="InterPro" id="IPR010992">
    <property type="entry name" value="IHF-like_DNA-bd_dom_sf"/>
</dbReference>
<reference evidence="2" key="1">
    <citation type="journal article" date="2013" name="Environ. Microbiol.">
        <title>Microbiota from the distal guts of lean and obese adolescents exhibit partial functional redundancy besides clear differences in community structure.</title>
        <authorList>
            <person name="Ferrer M."/>
            <person name="Ruiz A."/>
            <person name="Lanza F."/>
            <person name="Haange S.B."/>
            <person name="Oberbach A."/>
            <person name="Till H."/>
            <person name="Bargiela R."/>
            <person name="Campoy C."/>
            <person name="Segura M.T."/>
            <person name="Richter M."/>
            <person name="von Bergen M."/>
            <person name="Seifert J."/>
            <person name="Suarez A."/>
        </authorList>
    </citation>
    <scope>NUCLEOTIDE SEQUENCE</scope>
</reference>
<proteinExistence type="predicted"/>
<dbReference type="SUPFAM" id="SSF47729">
    <property type="entry name" value="IHF-like DNA-binding proteins"/>
    <property type="match status" value="1"/>
</dbReference>
<dbReference type="AlphaFoldDB" id="K1SFD1"/>